<dbReference type="InterPro" id="IPR007956">
    <property type="entry name" value="Malonyl_CoA_deC_C"/>
</dbReference>
<evidence type="ECO:0000259" key="1">
    <source>
        <dbReference type="Pfam" id="PF05292"/>
    </source>
</evidence>
<dbReference type="GO" id="GO:2001294">
    <property type="term" value="P:malonyl-CoA catabolic process"/>
    <property type="evidence" value="ECO:0007669"/>
    <property type="project" value="TreeGrafter"/>
</dbReference>
<dbReference type="InterPro" id="IPR038351">
    <property type="entry name" value="MCD_N_sf"/>
</dbReference>
<organism evidence="3 4">
    <name type="scientific">Geranomyces variabilis</name>
    <dbReference type="NCBI Taxonomy" id="109894"/>
    <lineage>
        <taxon>Eukaryota</taxon>
        <taxon>Fungi</taxon>
        <taxon>Fungi incertae sedis</taxon>
        <taxon>Chytridiomycota</taxon>
        <taxon>Chytridiomycota incertae sedis</taxon>
        <taxon>Chytridiomycetes</taxon>
        <taxon>Spizellomycetales</taxon>
        <taxon>Powellomycetaceae</taxon>
        <taxon>Geranomyces</taxon>
    </lineage>
</organism>
<dbReference type="Gene3D" id="3.40.630.150">
    <property type="entry name" value="Malonyl-CoA decarboxylase, catalytic domain"/>
    <property type="match status" value="1"/>
</dbReference>
<dbReference type="AlphaFoldDB" id="A0AAD5XRX6"/>
<evidence type="ECO:0000259" key="2">
    <source>
        <dbReference type="Pfam" id="PF17408"/>
    </source>
</evidence>
<sequence>MPLLRTACCLSVAPLKLAVRPSRLALARAFQSLPPSAASAKHRSSSADLPSVIIAQFWNDLMKASRAKAALPVIPPGTNPARDESAIRRLLRATMLSRKEHGGGDMLPATLAARCCEFYEALGMDERQTFLTILARDFDVDQAQALAAAQAYISATSESADPNQGAPQNSASVIHRRQLALRAALRPLYEQFFDQVSHLPTGVQFLVSLRADVLTILGTNGNDAHLRALSESLRTKLQTWFGSTAQLELRRLQWDSTPAGVLEMVARYEAVHAVEGWQGLKQRLRGNARVAYAFFHRGLEGVPLTFVMVALVDAMPENVSDLLTDTDPHVDNPTAAVFYSISSSQKGLSGVDLGNFLIKRVVRELQALRPTLTTFATLSPIPRFRAWLAPALNEARAGRGPPLLLDGEGTIADFEQALEQGDLTSVKPTLLRLCARYLLVEKKRAAALDPVANFHLRNGACLLRLCWAGDPSEKGYAQSYGMMVHYSYRLPILHENNTRYLLDGTVAVIEPEHEDRDPAQRAVRWAVEEGGARVQMVSGCESSERARL</sequence>
<feature type="domain" description="Malonyl-CoA decarboxylase N-terminal" evidence="2">
    <location>
        <begin position="138"/>
        <end position="241"/>
    </location>
</feature>
<dbReference type="GO" id="GO:0050080">
    <property type="term" value="F:malonyl-CoA decarboxylase activity"/>
    <property type="evidence" value="ECO:0007669"/>
    <property type="project" value="InterPro"/>
</dbReference>
<dbReference type="PANTHER" id="PTHR28641">
    <property type="match status" value="1"/>
</dbReference>
<dbReference type="GO" id="GO:0006085">
    <property type="term" value="P:acetyl-CoA biosynthetic process"/>
    <property type="evidence" value="ECO:0007669"/>
    <property type="project" value="TreeGrafter"/>
</dbReference>
<dbReference type="InterPro" id="IPR035372">
    <property type="entry name" value="MCD_N"/>
</dbReference>
<evidence type="ECO:0000313" key="4">
    <source>
        <dbReference type="Proteomes" id="UP001212152"/>
    </source>
</evidence>
<dbReference type="GO" id="GO:0005759">
    <property type="term" value="C:mitochondrial matrix"/>
    <property type="evidence" value="ECO:0007669"/>
    <property type="project" value="TreeGrafter"/>
</dbReference>
<dbReference type="Proteomes" id="UP001212152">
    <property type="component" value="Unassembled WGS sequence"/>
</dbReference>
<dbReference type="Pfam" id="PF05292">
    <property type="entry name" value="MCD"/>
    <property type="match status" value="1"/>
</dbReference>
<proteinExistence type="predicted"/>
<reference evidence="3" key="1">
    <citation type="submission" date="2020-05" db="EMBL/GenBank/DDBJ databases">
        <title>Phylogenomic resolution of chytrid fungi.</title>
        <authorList>
            <person name="Stajich J.E."/>
            <person name="Amses K."/>
            <person name="Simmons R."/>
            <person name="Seto K."/>
            <person name="Myers J."/>
            <person name="Bonds A."/>
            <person name="Quandt C.A."/>
            <person name="Barry K."/>
            <person name="Liu P."/>
            <person name="Grigoriev I."/>
            <person name="Longcore J.E."/>
            <person name="James T.Y."/>
        </authorList>
    </citation>
    <scope>NUCLEOTIDE SEQUENCE</scope>
    <source>
        <strain evidence="3">JEL0379</strain>
    </source>
</reference>
<protein>
    <recommendedName>
        <fullName evidence="5">Malonyl-CoA decarboxylase</fullName>
    </recommendedName>
</protein>
<dbReference type="InterPro" id="IPR038917">
    <property type="entry name" value="Malonyl_CoA_deC"/>
</dbReference>
<gene>
    <name evidence="3" type="ORF">HDU87_004467</name>
</gene>
<evidence type="ECO:0000313" key="3">
    <source>
        <dbReference type="EMBL" id="KAJ3177448.1"/>
    </source>
</evidence>
<dbReference type="GO" id="GO:0006633">
    <property type="term" value="P:fatty acid biosynthetic process"/>
    <property type="evidence" value="ECO:0007669"/>
    <property type="project" value="InterPro"/>
</dbReference>
<name>A0AAD5XRX6_9FUNG</name>
<dbReference type="GO" id="GO:0005782">
    <property type="term" value="C:peroxisomal matrix"/>
    <property type="evidence" value="ECO:0007669"/>
    <property type="project" value="TreeGrafter"/>
</dbReference>
<dbReference type="EMBL" id="JADGJQ010000033">
    <property type="protein sequence ID" value="KAJ3177448.1"/>
    <property type="molecule type" value="Genomic_DNA"/>
</dbReference>
<dbReference type="InterPro" id="IPR042303">
    <property type="entry name" value="Malonyl_CoA_deC_C_sf"/>
</dbReference>
<keyword evidence="4" id="KW-1185">Reference proteome</keyword>
<comment type="caution">
    <text evidence="3">The sequence shown here is derived from an EMBL/GenBank/DDBJ whole genome shotgun (WGS) entry which is preliminary data.</text>
</comment>
<evidence type="ECO:0008006" key="5">
    <source>
        <dbReference type="Google" id="ProtNLM"/>
    </source>
</evidence>
<dbReference type="PANTHER" id="PTHR28641:SF1">
    <property type="entry name" value="MALONYL-COA DECARBOXYLASE, MITOCHONDRIAL"/>
    <property type="match status" value="1"/>
</dbReference>
<dbReference type="Gene3D" id="1.20.140.90">
    <property type="entry name" value="Malonyl-CoA decarboxylase, oligemerization domain"/>
    <property type="match status" value="1"/>
</dbReference>
<dbReference type="Pfam" id="PF17408">
    <property type="entry name" value="MCD_N"/>
    <property type="match status" value="1"/>
</dbReference>
<accession>A0AAD5XRX6</accession>
<feature type="domain" description="Malonyl-CoA decarboxylase C-terminal" evidence="1">
    <location>
        <begin position="246"/>
        <end position="488"/>
    </location>
</feature>